<sequence>MATAVTATAPDVTGRAGPRSRPTPVRPLEESRLACGEAPCAGAQLSGRESWRGPGPALPTQCHRLSLPGRARACLICRGIPRSSAECLAPLNQQQSGLRTGMRARLTVRGNYYSCRKQASLWNQVPVGFAGPPDGVPPGRASPSARGRRASPARSFAHPDIWRPLARSLCAGETAAEAAAEHRAFFLSSASR</sequence>
<name>A0A9Q1IW00_SYNKA</name>
<dbReference type="AlphaFoldDB" id="A0A9Q1IW00"/>
<feature type="compositionally biased region" description="Low complexity" evidence="1">
    <location>
        <begin position="1"/>
        <end position="13"/>
    </location>
</feature>
<proteinExistence type="predicted"/>
<dbReference type="EMBL" id="JAINUF010000006">
    <property type="protein sequence ID" value="KAJ8357202.1"/>
    <property type="molecule type" value="Genomic_DNA"/>
</dbReference>
<gene>
    <name evidence="2" type="ORF">SKAU_G00199960</name>
</gene>
<feature type="region of interest" description="Disordered" evidence="1">
    <location>
        <begin position="132"/>
        <end position="154"/>
    </location>
</feature>
<reference evidence="2" key="1">
    <citation type="journal article" date="2023" name="Science">
        <title>Genome structures resolve the early diversification of teleost fishes.</title>
        <authorList>
            <person name="Parey E."/>
            <person name="Louis A."/>
            <person name="Montfort J."/>
            <person name="Bouchez O."/>
            <person name="Roques C."/>
            <person name="Iampietro C."/>
            <person name="Lluch J."/>
            <person name="Castinel A."/>
            <person name="Donnadieu C."/>
            <person name="Desvignes T."/>
            <person name="Floi Bucao C."/>
            <person name="Jouanno E."/>
            <person name="Wen M."/>
            <person name="Mejri S."/>
            <person name="Dirks R."/>
            <person name="Jansen H."/>
            <person name="Henkel C."/>
            <person name="Chen W.J."/>
            <person name="Zahm M."/>
            <person name="Cabau C."/>
            <person name="Klopp C."/>
            <person name="Thompson A.W."/>
            <person name="Robinson-Rechavi M."/>
            <person name="Braasch I."/>
            <person name="Lecointre G."/>
            <person name="Bobe J."/>
            <person name="Postlethwait J.H."/>
            <person name="Berthelot C."/>
            <person name="Roest Crollius H."/>
            <person name="Guiguen Y."/>
        </authorList>
    </citation>
    <scope>NUCLEOTIDE SEQUENCE</scope>
    <source>
        <strain evidence="2">WJC10195</strain>
    </source>
</reference>
<protein>
    <submittedName>
        <fullName evidence="2">Uncharacterized protein</fullName>
    </submittedName>
</protein>
<organism evidence="2 3">
    <name type="scientific">Synaphobranchus kaupii</name>
    <name type="common">Kaup's arrowtooth eel</name>
    <dbReference type="NCBI Taxonomy" id="118154"/>
    <lineage>
        <taxon>Eukaryota</taxon>
        <taxon>Metazoa</taxon>
        <taxon>Chordata</taxon>
        <taxon>Craniata</taxon>
        <taxon>Vertebrata</taxon>
        <taxon>Euteleostomi</taxon>
        <taxon>Actinopterygii</taxon>
        <taxon>Neopterygii</taxon>
        <taxon>Teleostei</taxon>
        <taxon>Anguilliformes</taxon>
        <taxon>Synaphobranchidae</taxon>
        <taxon>Synaphobranchus</taxon>
    </lineage>
</organism>
<evidence type="ECO:0000313" key="2">
    <source>
        <dbReference type="EMBL" id="KAJ8357202.1"/>
    </source>
</evidence>
<keyword evidence="3" id="KW-1185">Reference proteome</keyword>
<feature type="region of interest" description="Disordered" evidence="1">
    <location>
        <begin position="1"/>
        <end position="28"/>
    </location>
</feature>
<dbReference type="Proteomes" id="UP001152622">
    <property type="component" value="Chromosome 6"/>
</dbReference>
<evidence type="ECO:0000256" key="1">
    <source>
        <dbReference type="SAM" id="MobiDB-lite"/>
    </source>
</evidence>
<evidence type="ECO:0000313" key="3">
    <source>
        <dbReference type="Proteomes" id="UP001152622"/>
    </source>
</evidence>
<comment type="caution">
    <text evidence="2">The sequence shown here is derived from an EMBL/GenBank/DDBJ whole genome shotgun (WGS) entry which is preliminary data.</text>
</comment>
<accession>A0A9Q1IW00</accession>